<sequence length="359" mass="38062">MSITTPLTSLLGIRHPILLAGMGQASGPALAAAVCNAGGLGVIGGVNYTPKMLRDIFNELKSQLKDPSLPFGVDLLLPQVGGNARKTNYDHTKGTLDALLDVIIESGCKVFVSAVGVPPPHIIDRLHKNGIIYMNMAGHPKHAEKACKAGADVIIAQGGEGGGHGADVPTSVLIPACADVCKKYNSTLTKQNVLLVAGGGIYDGRGLVAALALGASAVWVGTRFVTAKESGASLDLKNAILNANIDSTIKSTIWSGRPLRSLKTDYVTRWETQRLQEKEALQAKGVLPVYHDMETLEEEGKWTDEMDDQSAVRPMGVVSGLINVPNQSAEEIIDEIILKATEVLQASHRALNQQRAARL</sequence>
<dbReference type="RefSeq" id="XP_016262034.1">
    <property type="nucleotide sequence ID" value="XM_016406430.1"/>
</dbReference>
<dbReference type="HOGENOM" id="CLU_038732_2_0_1"/>
<keyword evidence="1" id="KW-0285">Flavoprotein</keyword>
<dbReference type="SUPFAM" id="SSF51412">
    <property type="entry name" value="Inosine monophosphate dehydrogenase (IMPDH)"/>
    <property type="match status" value="1"/>
</dbReference>
<keyword evidence="3" id="KW-0560">Oxidoreductase</keyword>
<name>A0A0D2DFG4_9EURO</name>
<evidence type="ECO:0000313" key="4">
    <source>
        <dbReference type="EMBL" id="KIW41818.1"/>
    </source>
</evidence>
<dbReference type="GO" id="GO:0018580">
    <property type="term" value="F:nitronate monooxygenase activity"/>
    <property type="evidence" value="ECO:0007669"/>
    <property type="project" value="InterPro"/>
</dbReference>
<evidence type="ECO:0000256" key="1">
    <source>
        <dbReference type="ARBA" id="ARBA00022630"/>
    </source>
</evidence>
<dbReference type="VEuPathDB" id="FungiDB:PV06_05425"/>
<dbReference type="InterPro" id="IPR013785">
    <property type="entry name" value="Aldolase_TIM"/>
</dbReference>
<dbReference type="PANTHER" id="PTHR32332">
    <property type="entry name" value="2-NITROPROPANE DIOXYGENASE"/>
    <property type="match status" value="1"/>
</dbReference>
<evidence type="ECO:0000313" key="5">
    <source>
        <dbReference type="Proteomes" id="UP000053342"/>
    </source>
</evidence>
<organism evidence="4 5">
    <name type="scientific">Exophiala oligosperma</name>
    <dbReference type="NCBI Taxonomy" id="215243"/>
    <lineage>
        <taxon>Eukaryota</taxon>
        <taxon>Fungi</taxon>
        <taxon>Dikarya</taxon>
        <taxon>Ascomycota</taxon>
        <taxon>Pezizomycotina</taxon>
        <taxon>Eurotiomycetes</taxon>
        <taxon>Chaetothyriomycetidae</taxon>
        <taxon>Chaetothyriales</taxon>
        <taxon>Herpotrichiellaceae</taxon>
        <taxon>Exophiala</taxon>
    </lineage>
</organism>
<evidence type="ECO:0000256" key="3">
    <source>
        <dbReference type="ARBA" id="ARBA00023002"/>
    </source>
</evidence>
<accession>A0A0D2DFG4</accession>
<evidence type="ECO:0000256" key="2">
    <source>
        <dbReference type="ARBA" id="ARBA00022643"/>
    </source>
</evidence>
<dbReference type="Gene3D" id="3.20.20.70">
    <property type="entry name" value="Aldolase class I"/>
    <property type="match status" value="1"/>
</dbReference>
<gene>
    <name evidence="4" type="ORF">PV06_05425</name>
</gene>
<dbReference type="Proteomes" id="UP000053342">
    <property type="component" value="Unassembled WGS sequence"/>
</dbReference>
<keyword evidence="2" id="KW-0288">FMN</keyword>
<protein>
    <submittedName>
        <fullName evidence="4">Uncharacterized protein</fullName>
    </submittedName>
</protein>
<dbReference type="Pfam" id="PF03060">
    <property type="entry name" value="NMO"/>
    <property type="match status" value="1"/>
</dbReference>
<keyword evidence="5" id="KW-1185">Reference proteome</keyword>
<dbReference type="InterPro" id="IPR004136">
    <property type="entry name" value="NMO"/>
</dbReference>
<reference evidence="4 5" key="1">
    <citation type="submission" date="2015-01" db="EMBL/GenBank/DDBJ databases">
        <title>The Genome Sequence of Exophiala oligosperma CBS72588.</title>
        <authorList>
            <consortium name="The Broad Institute Genomics Platform"/>
            <person name="Cuomo C."/>
            <person name="de Hoog S."/>
            <person name="Gorbushina A."/>
            <person name="Stielow B."/>
            <person name="Teixiera M."/>
            <person name="Abouelleil A."/>
            <person name="Chapman S.B."/>
            <person name="Priest M."/>
            <person name="Young S.K."/>
            <person name="Wortman J."/>
            <person name="Nusbaum C."/>
            <person name="Birren B."/>
        </authorList>
    </citation>
    <scope>NUCLEOTIDE SEQUENCE [LARGE SCALE GENOMIC DNA]</scope>
    <source>
        <strain evidence="4 5">CBS 72588</strain>
    </source>
</reference>
<proteinExistence type="predicted"/>
<dbReference type="STRING" id="215243.A0A0D2DFG4"/>
<dbReference type="GeneID" id="27357499"/>
<dbReference type="CDD" id="cd04730">
    <property type="entry name" value="NPD_like"/>
    <property type="match status" value="1"/>
</dbReference>
<dbReference type="EMBL" id="KN847336">
    <property type="protein sequence ID" value="KIW41818.1"/>
    <property type="molecule type" value="Genomic_DNA"/>
</dbReference>
<dbReference type="AlphaFoldDB" id="A0A0D2DFG4"/>
<dbReference type="PANTHER" id="PTHR32332:SF31">
    <property type="entry name" value="2-NITROPROPANE DIOXYGENASE FAMILY, PUTATIVE (AFU_ORTHOLOGUE AFUA_2G09850)-RELATED"/>
    <property type="match status" value="1"/>
</dbReference>
<dbReference type="OrthoDB" id="10265891at2759"/>